<evidence type="ECO:0000313" key="2">
    <source>
        <dbReference type="EMBL" id="TYK02335.1"/>
    </source>
</evidence>
<keyword evidence="2" id="KW-0808">Transferase</keyword>
<dbReference type="GO" id="GO:0008483">
    <property type="term" value="F:transaminase activity"/>
    <property type="evidence" value="ECO:0007669"/>
    <property type="project" value="UniProtKB-KW"/>
</dbReference>
<dbReference type="AlphaFoldDB" id="A0A5D3BT31"/>
<evidence type="ECO:0000313" key="1">
    <source>
        <dbReference type="EMBL" id="KAA0034992.1"/>
    </source>
</evidence>
<dbReference type="EMBL" id="SSTE01020204">
    <property type="protein sequence ID" value="KAA0034992.1"/>
    <property type="molecule type" value="Genomic_DNA"/>
</dbReference>
<evidence type="ECO:0000313" key="4">
    <source>
        <dbReference type="Proteomes" id="UP000321947"/>
    </source>
</evidence>
<evidence type="ECO:0000313" key="3">
    <source>
        <dbReference type="Proteomes" id="UP000321393"/>
    </source>
</evidence>
<gene>
    <name evidence="2" type="ORF">E5676_scaffold155G00240</name>
    <name evidence="1" type="ORF">E6C27_scaffold57G00300</name>
</gene>
<sequence length="163" mass="18877">MFASCCSSEVAFVCRRSQVRRKPQVRTSHRRLNEVAFVHRLPVNFRSSVAQAVVIYLSARNVRHQFDRQSNPPFTSHRRRFCPISVQSAAINRLLAYYFPKCWYDEIVKGVSSDLKKVIILAPFWVSYLEMARLADAIPVILPTHIDNNFLLDPKLLESKITK</sequence>
<comment type="caution">
    <text evidence="2">The sequence shown here is derived from an EMBL/GenBank/DDBJ whole genome shotgun (WGS) entry which is preliminary data.</text>
</comment>
<name>A0A5D3BT31_CUCMM</name>
<dbReference type="Gene3D" id="3.40.640.10">
    <property type="entry name" value="Type I PLP-dependent aspartate aminotransferase-like (Major domain)"/>
    <property type="match status" value="1"/>
</dbReference>
<protein>
    <submittedName>
        <fullName evidence="2">Bifunctional aspartate aminotransferase and glutamate/aspartate-prephenate aminotransferase isoform X2</fullName>
    </submittedName>
</protein>
<reference evidence="3 4" key="1">
    <citation type="submission" date="2019-08" db="EMBL/GenBank/DDBJ databases">
        <title>Draft genome sequences of two oriental melons (Cucumis melo L. var makuwa).</title>
        <authorList>
            <person name="Kwon S.-Y."/>
        </authorList>
    </citation>
    <scope>NUCLEOTIDE SEQUENCE [LARGE SCALE GENOMIC DNA]</scope>
    <source>
        <strain evidence="4">cv. Chang Bougi</strain>
        <strain evidence="3">cv. SW 3</strain>
        <tissue evidence="2">Leaf</tissue>
    </source>
</reference>
<dbReference type="EMBL" id="SSTD01015655">
    <property type="protein sequence ID" value="TYK02335.1"/>
    <property type="molecule type" value="Genomic_DNA"/>
</dbReference>
<dbReference type="Proteomes" id="UP000321393">
    <property type="component" value="Unassembled WGS sequence"/>
</dbReference>
<dbReference type="Proteomes" id="UP000321947">
    <property type="component" value="Unassembled WGS sequence"/>
</dbReference>
<dbReference type="STRING" id="1194695.A0A5D3BT31"/>
<accession>A0A5D3BT31</accession>
<proteinExistence type="predicted"/>
<dbReference type="SUPFAM" id="SSF53383">
    <property type="entry name" value="PLP-dependent transferases"/>
    <property type="match status" value="1"/>
</dbReference>
<dbReference type="InterPro" id="IPR015421">
    <property type="entry name" value="PyrdxlP-dep_Trfase_major"/>
</dbReference>
<organism evidence="2 4">
    <name type="scientific">Cucumis melo var. makuwa</name>
    <name type="common">Oriental melon</name>
    <dbReference type="NCBI Taxonomy" id="1194695"/>
    <lineage>
        <taxon>Eukaryota</taxon>
        <taxon>Viridiplantae</taxon>
        <taxon>Streptophyta</taxon>
        <taxon>Embryophyta</taxon>
        <taxon>Tracheophyta</taxon>
        <taxon>Spermatophyta</taxon>
        <taxon>Magnoliopsida</taxon>
        <taxon>eudicotyledons</taxon>
        <taxon>Gunneridae</taxon>
        <taxon>Pentapetalae</taxon>
        <taxon>rosids</taxon>
        <taxon>fabids</taxon>
        <taxon>Cucurbitales</taxon>
        <taxon>Cucurbitaceae</taxon>
        <taxon>Benincaseae</taxon>
        <taxon>Cucumis</taxon>
    </lineage>
</organism>
<keyword evidence="2" id="KW-0032">Aminotransferase</keyword>
<dbReference type="OrthoDB" id="2414662at2759"/>
<dbReference type="InterPro" id="IPR015424">
    <property type="entry name" value="PyrdxlP-dep_Trfase"/>
</dbReference>